<keyword evidence="1" id="KW-1133">Transmembrane helix</keyword>
<accession>A0A2I2MHA6</accession>
<dbReference type="AlphaFoldDB" id="A0A2I2MHA6"/>
<organism evidence="2">
    <name type="scientific">Leptospirillum ferriphilum</name>
    <dbReference type="NCBI Taxonomy" id="178606"/>
    <lineage>
        <taxon>Bacteria</taxon>
        <taxon>Pseudomonadati</taxon>
        <taxon>Nitrospirota</taxon>
        <taxon>Nitrospiria</taxon>
        <taxon>Nitrospirales</taxon>
        <taxon>Nitrospiraceae</taxon>
        <taxon>Leptospirillum</taxon>
    </lineage>
</organism>
<keyword evidence="1" id="KW-0472">Membrane</keyword>
<evidence type="ECO:0000256" key="1">
    <source>
        <dbReference type="SAM" id="Phobius"/>
    </source>
</evidence>
<proteinExistence type="predicted"/>
<dbReference type="RefSeq" id="WP_099590539.1">
    <property type="nucleotide sequence ID" value="NZ_OBMB01000001.1"/>
</dbReference>
<dbReference type="OrthoDB" id="10016721at2"/>
<dbReference type="EMBL" id="LT966316">
    <property type="protein sequence ID" value="SOU92616.1"/>
    <property type="molecule type" value="Genomic_DNA"/>
</dbReference>
<gene>
    <name evidence="2" type="ORF">LFTS_01243</name>
</gene>
<feature type="transmembrane region" description="Helical" evidence="1">
    <location>
        <begin position="37"/>
        <end position="60"/>
    </location>
</feature>
<evidence type="ECO:0000313" key="2">
    <source>
        <dbReference type="EMBL" id="SOU92616.1"/>
    </source>
</evidence>
<name>A0A2I2MHA6_9BACT</name>
<sequence>MRTASPGRDSLLLAGAGALFWTAGVFRRPDPGSRLLLLLPFIFPAIGPVLFCFGAGVWMFSRRHGDLSGQVEFAEHDSHLVLPGDRLEGRRVLERIRSLQPAGDILKGQDRSLKQSVLSVIVQTPSDNVVHLLQGAKNDPDDEIRMIASTLLTRLEKTYTEAILRAEKIADARERNRQAGEAWLAYADSGLPIGTLRDRAFREALSHFDGALQEEVPLEAGLLSRLLEEAIRQENRPLKERLQKELTLRGEIEARFLGDLTERFQNRDFVGFARLREDHPEDRVSAWFQKLVAWEEGRNP</sequence>
<keyword evidence="1" id="KW-0812">Transmembrane</keyword>
<reference evidence="2" key="1">
    <citation type="submission" date="2017-12" db="EMBL/GenBank/DDBJ databases">
        <authorList>
            <consortium name="SysMetEx"/>
        </authorList>
    </citation>
    <scope>NUCLEOTIDE SEQUENCE</scope>
    <source>
        <strain evidence="2">Pb_238</strain>
    </source>
</reference>
<protein>
    <submittedName>
        <fullName evidence="2">Uncharacterized protein</fullName>
    </submittedName>
</protein>